<dbReference type="SUPFAM" id="SSF53335">
    <property type="entry name" value="S-adenosyl-L-methionine-dependent methyltransferases"/>
    <property type="match status" value="1"/>
</dbReference>
<protein>
    <submittedName>
        <fullName evidence="3">Methyltransferase-like protein 25B</fullName>
    </submittedName>
</protein>
<keyword evidence="2" id="KW-1185">Reference proteome</keyword>
<feature type="domain" description="Methyltransferase" evidence="1">
    <location>
        <begin position="103"/>
        <end position="244"/>
    </location>
</feature>
<dbReference type="InterPro" id="IPR052220">
    <property type="entry name" value="METTL25"/>
</dbReference>
<dbReference type="Gene3D" id="3.40.50.150">
    <property type="entry name" value="Vaccinia Virus protein VP39"/>
    <property type="match status" value="1"/>
</dbReference>
<dbReference type="GeneID" id="113513726"/>
<sequence>MSLPNVFDKSENYFEECLTFFNEYQYLYSCANTDILVNNILEEIQVENLDDLDVFDKKFNLKDSEGVFLNKFFNKLERLSVAHNTFIDDSSLSETIDAPLSPKKKHEIIYLAKEIRDVCEESGCDTIVDFGSGLGYLDQRLFDISNYKILGIECNEGHYVNAKKRQRKYHENSTKRVKYIKHTINDDSHTNIQEYLQDKFYKCGAFCITGLHACADLTVTAINLFLKMADAKSMVLMSCCYHLMLRNNGRFRNFPLSNSLRVIFEERVSYQYISVPFLRLGAQPPHFDDNLEEMVFNLLARSALQLYANTHNCQLRRNKRKAVKMKSVDKNFETYIQDASEGYTLIPNTCSDNENDDKNPESAKQFDFEKLREIWRQNCSDVTFKKAAIFVLLQKYLQPVLENFILYDRLVYLKEKGLMNCKFKKIFNEKDLPSSHLVLASFLYVCEKFSHRYLPKTCYIVLWNR</sequence>
<dbReference type="InterPro" id="IPR025714">
    <property type="entry name" value="Methyltranfer_dom"/>
</dbReference>
<dbReference type="InterPro" id="IPR029063">
    <property type="entry name" value="SAM-dependent_MTases_sf"/>
</dbReference>
<dbReference type="KEGG" id="gmw:113513726"/>
<dbReference type="InParanoid" id="A0A6J3CEV6"/>
<reference evidence="3" key="1">
    <citation type="submission" date="2025-08" db="UniProtKB">
        <authorList>
            <consortium name="RefSeq"/>
        </authorList>
    </citation>
    <scope>IDENTIFICATION</scope>
    <source>
        <tissue evidence="3">Whole larvae</tissue>
    </source>
</reference>
<evidence type="ECO:0000259" key="1">
    <source>
        <dbReference type="Pfam" id="PF13679"/>
    </source>
</evidence>
<proteinExistence type="predicted"/>
<dbReference type="Pfam" id="PF13679">
    <property type="entry name" value="Methyltransf_32"/>
    <property type="match status" value="1"/>
</dbReference>
<evidence type="ECO:0000313" key="2">
    <source>
        <dbReference type="Proteomes" id="UP001652740"/>
    </source>
</evidence>
<name>A0A6J3CEV6_GALME</name>
<gene>
    <name evidence="3" type="primary">LOC113513726</name>
</gene>
<dbReference type="RefSeq" id="XP_031770315.2">
    <property type="nucleotide sequence ID" value="XM_031914455.2"/>
</dbReference>
<dbReference type="Proteomes" id="UP001652740">
    <property type="component" value="Unplaced"/>
</dbReference>
<dbReference type="AlphaFoldDB" id="A0A6J3CEV6"/>
<dbReference type="PANTHER" id="PTHR12496">
    <property type="entry name" value="CGI-41 METHYLTRANSFERASE"/>
    <property type="match status" value="1"/>
</dbReference>
<evidence type="ECO:0000313" key="3">
    <source>
        <dbReference type="RefSeq" id="XP_031770315.2"/>
    </source>
</evidence>
<accession>A0A6J3CEV6</accession>
<organism evidence="2 3">
    <name type="scientific">Galleria mellonella</name>
    <name type="common">Greater wax moth</name>
    <dbReference type="NCBI Taxonomy" id="7137"/>
    <lineage>
        <taxon>Eukaryota</taxon>
        <taxon>Metazoa</taxon>
        <taxon>Ecdysozoa</taxon>
        <taxon>Arthropoda</taxon>
        <taxon>Hexapoda</taxon>
        <taxon>Insecta</taxon>
        <taxon>Pterygota</taxon>
        <taxon>Neoptera</taxon>
        <taxon>Endopterygota</taxon>
        <taxon>Lepidoptera</taxon>
        <taxon>Glossata</taxon>
        <taxon>Ditrysia</taxon>
        <taxon>Pyraloidea</taxon>
        <taxon>Pyralidae</taxon>
        <taxon>Galleriinae</taxon>
        <taxon>Galleria</taxon>
    </lineage>
</organism>
<dbReference type="PANTHER" id="PTHR12496:SF0">
    <property type="entry name" value="METHYLTRANSFERASE DOMAIN-CONTAINING PROTEIN"/>
    <property type="match status" value="1"/>
</dbReference>